<evidence type="ECO:0000256" key="13">
    <source>
        <dbReference type="ARBA" id="ARBA00022991"/>
    </source>
</evidence>
<dbReference type="AlphaFoldDB" id="W4HDZ8"/>
<comment type="catalytic activity">
    <reaction evidence="1">
        <text>ATP + protein L-histidine = ADP + protein N-phospho-L-histidine.</text>
        <dbReference type="EC" id="2.7.13.3"/>
    </reaction>
</comment>
<evidence type="ECO:0000256" key="1">
    <source>
        <dbReference type="ARBA" id="ARBA00000085"/>
    </source>
</evidence>
<dbReference type="Pfam" id="PF07536">
    <property type="entry name" value="HWE_HK"/>
    <property type="match status" value="1"/>
</dbReference>
<dbReference type="Pfam" id="PF00989">
    <property type="entry name" value="PAS"/>
    <property type="match status" value="1"/>
</dbReference>
<evidence type="ECO:0000256" key="12">
    <source>
        <dbReference type="ARBA" id="ARBA00022840"/>
    </source>
</evidence>
<dbReference type="InterPro" id="IPR013767">
    <property type="entry name" value="PAS_fold"/>
</dbReference>
<dbReference type="GO" id="GO:0009881">
    <property type="term" value="F:photoreceptor activity"/>
    <property type="evidence" value="ECO:0007669"/>
    <property type="project" value="UniProtKB-KW"/>
</dbReference>
<evidence type="ECO:0000259" key="16">
    <source>
        <dbReference type="PROSITE" id="PS50112"/>
    </source>
</evidence>
<dbReference type="Proteomes" id="UP000019063">
    <property type="component" value="Unassembled WGS sequence"/>
</dbReference>
<sequence>MNSIEHLAAIVENSDDAIVAKNLDSIILSWNQGAERLFGYSAEEAIGQSITMLIPEDRQHEEVDFIARLARGERIQQFETIRQRKDGTLVPISLTVSPVRDASGKIIGASKIARDMTAHYAAAEQQRMLVSEMRHRVGNCFAVAAGLLAMTAREVDTANELAKLMRERLLALSTAHKMAVVDPQAKSIESASLRDLVLAILEPFAKDKFDELRIEDIAVCPSAITPIALIFYELCTNAMKYGALRQTDGAIAVEARAEGDRFTITWQERCKLEPASEGLAGFGTKMCDNVVRTSLGGTISRKFGATGMAVKIDLELAQLEA</sequence>
<keyword evidence="12" id="KW-0067">ATP-binding</keyword>
<dbReference type="Gene3D" id="3.30.565.10">
    <property type="entry name" value="Histidine kinase-like ATPase, C-terminal domain"/>
    <property type="match status" value="1"/>
</dbReference>
<keyword evidence="5" id="KW-0716">Sensory transduction</keyword>
<dbReference type="PATRIC" id="fig|1317118.6.peg.4334"/>
<keyword evidence="6" id="KW-0285">Flavoprotein</keyword>
<evidence type="ECO:0000256" key="6">
    <source>
        <dbReference type="ARBA" id="ARBA00022630"/>
    </source>
</evidence>
<evidence type="ECO:0000313" key="19">
    <source>
        <dbReference type="Proteomes" id="UP000019063"/>
    </source>
</evidence>
<keyword evidence="10" id="KW-0547">Nucleotide-binding</keyword>
<feature type="domain" description="PAS" evidence="16">
    <location>
        <begin position="3"/>
        <end position="59"/>
    </location>
</feature>
<evidence type="ECO:0000256" key="9">
    <source>
        <dbReference type="ARBA" id="ARBA00022737"/>
    </source>
</evidence>
<evidence type="ECO:0000256" key="14">
    <source>
        <dbReference type="ARBA" id="ARBA00023026"/>
    </source>
</evidence>
<dbReference type="SMART" id="SM00911">
    <property type="entry name" value="HWE_HK"/>
    <property type="match status" value="1"/>
</dbReference>
<keyword evidence="13" id="KW-0157">Chromophore</keyword>
<dbReference type="EMBL" id="AQQW01000035">
    <property type="protein sequence ID" value="ETW10638.1"/>
    <property type="molecule type" value="Genomic_DNA"/>
</dbReference>
<keyword evidence="7" id="KW-0288">FMN</keyword>
<dbReference type="eggNOG" id="COG3920">
    <property type="taxonomic scope" value="Bacteria"/>
</dbReference>
<comment type="caution">
    <text evidence="18">The sequence shown here is derived from an EMBL/GenBank/DDBJ whole genome shotgun (WGS) entry which is preliminary data.</text>
</comment>
<dbReference type="SUPFAM" id="SSF55785">
    <property type="entry name" value="PYP-like sensor domain (PAS domain)"/>
    <property type="match status" value="1"/>
</dbReference>
<dbReference type="GO" id="GO:0006355">
    <property type="term" value="P:regulation of DNA-templated transcription"/>
    <property type="evidence" value="ECO:0007669"/>
    <property type="project" value="InterPro"/>
</dbReference>
<gene>
    <name evidence="18" type="ORF">ATO8_21196</name>
</gene>
<dbReference type="InterPro" id="IPR036890">
    <property type="entry name" value="HATPase_C_sf"/>
</dbReference>
<dbReference type="SMART" id="SM00086">
    <property type="entry name" value="PAC"/>
    <property type="match status" value="1"/>
</dbReference>
<proteinExistence type="predicted"/>
<evidence type="ECO:0000313" key="18">
    <source>
        <dbReference type="EMBL" id="ETW10638.1"/>
    </source>
</evidence>
<dbReference type="EC" id="2.7.13.3" evidence="2"/>
<name>W4HDZ8_9RHOB</name>
<dbReference type="InterPro" id="IPR035965">
    <property type="entry name" value="PAS-like_dom_sf"/>
</dbReference>
<reference evidence="18 19" key="1">
    <citation type="journal article" date="2014" name="Antonie Van Leeuwenhoek">
        <title>Roseivivax atlanticus sp. nov., isolated from surface seawater of the Atlantic Ocean.</title>
        <authorList>
            <person name="Li G."/>
            <person name="Lai Q."/>
            <person name="Liu X."/>
            <person name="Sun F."/>
            <person name="Shao Z."/>
        </authorList>
    </citation>
    <scope>NUCLEOTIDE SEQUENCE [LARGE SCALE GENOMIC DNA]</scope>
    <source>
        <strain evidence="18 19">22II-s10s</strain>
    </source>
</reference>
<dbReference type="InterPro" id="IPR000700">
    <property type="entry name" value="PAS-assoc_C"/>
</dbReference>
<evidence type="ECO:0000256" key="4">
    <source>
        <dbReference type="ARBA" id="ARBA00022553"/>
    </source>
</evidence>
<evidence type="ECO:0000256" key="2">
    <source>
        <dbReference type="ARBA" id="ARBA00012438"/>
    </source>
</evidence>
<protein>
    <recommendedName>
        <fullName evidence="2">histidine kinase</fullName>
        <ecNumber evidence="2">2.7.13.3</ecNumber>
    </recommendedName>
</protein>
<evidence type="ECO:0000259" key="17">
    <source>
        <dbReference type="PROSITE" id="PS50113"/>
    </source>
</evidence>
<keyword evidence="3" id="KW-0600">Photoreceptor protein</keyword>
<evidence type="ECO:0000256" key="10">
    <source>
        <dbReference type="ARBA" id="ARBA00022741"/>
    </source>
</evidence>
<keyword evidence="9" id="KW-0677">Repeat</keyword>
<dbReference type="GO" id="GO:0005524">
    <property type="term" value="F:ATP binding"/>
    <property type="evidence" value="ECO:0007669"/>
    <property type="project" value="UniProtKB-KW"/>
</dbReference>
<evidence type="ECO:0000256" key="5">
    <source>
        <dbReference type="ARBA" id="ARBA00022606"/>
    </source>
</evidence>
<dbReference type="PROSITE" id="PS50112">
    <property type="entry name" value="PAS"/>
    <property type="match status" value="1"/>
</dbReference>
<keyword evidence="4" id="KW-0597">Phosphoprotein</keyword>
<evidence type="ECO:0000256" key="15">
    <source>
        <dbReference type="ARBA" id="ARBA00023170"/>
    </source>
</evidence>
<dbReference type="PROSITE" id="PS50113">
    <property type="entry name" value="PAC"/>
    <property type="match status" value="1"/>
</dbReference>
<keyword evidence="8" id="KW-0808">Transferase</keyword>
<evidence type="ECO:0000256" key="11">
    <source>
        <dbReference type="ARBA" id="ARBA00022777"/>
    </source>
</evidence>
<organism evidence="18 19">
    <name type="scientific">Roseivivax marinus</name>
    <dbReference type="NCBI Taxonomy" id="1379903"/>
    <lineage>
        <taxon>Bacteria</taxon>
        <taxon>Pseudomonadati</taxon>
        <taxon>Pseudomonadota</taxon>
        <taxon>Alphaproteobacteria</taxon>
        <taxon>Rhodobacterales</taxon>
        <taxon>Roseobacteraceae</taxon>
        <taxon>Roseivivax</taxon>
    </lineage>
</organism>
<dbReference type="RefSeq" id="WP_051487993.1">
    <property type="nucleotide sequence ID" value="NZ_AQQW01000035.1"/>
</dbReference>
<dbReference type="GO" id="GO:0004673">
    <property type="term" value="F:protein histidine kinase activity"/>
    <property type="evidence" value="ECO:0007669"/>
    <property type="project" value="UniProtKB-EC"/>
</dbReference>
<dbReference type="STRING" id="1379903.ATO8_21196"/>
<keyword evidence="19" id="KW-1185">Reference proteome</keyword>
<evidence type="ECO:0000256" key="8">
    <source>
        <dbReference type="ARBA" id="ARBA00022679"/>
    </source>
</evidence>
<feature type="domain" description="PAC" evidence="17">
    <location>
        <begin position="76"/>
        <end position="128"/>
    </location>
</feature>
<dbReference type="CDD" id="cd00130">
    <property type="entry name" value="PAS"/>
    <property type="match status" value="1"/>
</dbReference>
<dbReference type="PANTHER" id="PTHR41523:SF8">
    <property type="entry name" value="ETHYLENE RESPONSE SENSOR PROTEIN"/>
    <property type="match status" value="1"/>
</dbReference>
<keyword evidence="15" id="KW-0675">Receptor</keyword>
<dbReference type="SMART" id="SM00091">
    <property type="entry name" value="PAS"/>
    <property type="match status" value="1"/>
</dbReference>
<dbReference type="InterPro" id="IPR000014">
    <property type="entry name" value="PAS"/>
</dbReference>
<dbReference type="InterPro" id="IPR011102">
    <property type="entry name" value="Sig_transdc_His_kinase_HWE"/>
</dbReference>
<dbReference type="Gene3D" id="3.30.450.20">
    <property type="entry name" value="PAS domain"/>
    <property type="match status" value="1"/>
</dbReference>
<dbReference type="InterPro" id="IPR001610">
    <property type="entry name" value="PAC"/>
</dbReference>
<keyword evidence="14" id="KW-0843">Virulence</keyword>
<dbReference type="NCBIfam" id="TIGR00229">
    <property type="entry name" value="sensory_box"/>
    <property type="match status" value="1"/>
</dbReference>
<dbReference type="SUPFAM" id="SSF55874">
    <property type="entry name" value="ATPase domain of HSP90 chaperone/DNA topoisomerase II/histidine kinase"/>
    <property type="match status" value="1"/>
</dbReference>
<keyword evidence="11 18" id="KW-0418">Kinase</keyword>
<evidence type="ECO:0000256" key="7">
    <source>
        <dbReference type="ARBA" id="ARBA00022643"/>
    </source>
</evidence>
<evidence type="ECO:0000256" key="3">
    <source>
        <dbReference type="ARBA" id="ARBA00022543"/>
    </source>
</evidence>
<accession>W4HDZ8</accession>
<dbReference type="PANTHER" id="PTHR41523">
    <property type="entry name" value="TWO-COMPONENT SYSTEM SENSOR PROTEIN"/>
    <property type="match status" value="1"/>
</dbReference>